<dbReference type="EMBL" id="JAVRRD010000028">
    <property type="protein sequence ID" value="KAK5046840.1"/>
    <property type="molecule type" value="Genomic_DNA"/>
</dbReference>
<keyword evidence="3" id="KW-1185">Reference proteome</keyword>
<comment type="caution">
    <text evidence="2">The sequence shown here is derived from an EMBL/GenBank/DDBJ whole genome shotgun (WGS) entry which is preliminary data.</text>
</comment>
<dbReference type="Proteomes" id="UP001358417">
    <property type="component" value="Unassembled WGS sequence"/>
</dbReference>
<protein>
    <recommendedName>
        <fullName evidence="1">Arb2 domain-containing protein</fullName>
    </recommendedName>
</protein>
<dbReference type="InterPro" id="IPR053858">
    <property type="entry name" value="Arb2_dom"/>
</dbReference>
<evidence type="ECO:0000313" key="2">
    <source>
        <dbReference type="EMBL" id="KAK5046840.1"/>
    </source>
</evidence>
<dbReference type="GeneID" id="89975360"/>
<reference evidence="2 3" key="1">
    <citation type="submission" date="2023-08" db="EMBL/GenBank/DDBJ databases">
        <title>Black Yeasts Isolated from many extreme environments.</title>
        <authorList>
            <person name="Coleine C."/>
            <person name="Stajich J.E."/>
            <person name="Selbmann L."/>
        </authorList>
    </citation>
    <scope>NUCLEOTIDE SEQUENCE [LARGE SCALE GENOMIC DNA]</scope>
    <source>
        <strain evidence="2 3">CCFEE 5792</strain>
    </source>
</reference>
<dbReference type="GO" id="GO:0035197">
    <property type="term" value="F:siRNA binding"/>
    <property type="evidence" value="ECO:0007669"/>
    <property type="project" value="TreeGrafter"/>
</dbReference>
<proteinExistence type="predicted"/>
<dbReference type="PANTHER" id="PTHR21357">
    <property type="entry name" value="FAM172 FAMILY PROTEIN HOMOLOG CG10038"/>
    <property type="match status" value="1"/>
</dbReference>
<feature type="domain" description="Arb2" evidence="1">
    <location>
        <begin position="15"/>
        <end position="300"/>
    </location>
</feature>
<dbReference type="AlphaFoldDB" id="A0AAV9MYZ0"/>
<name>A0AAV9MYZ0_9EURO</name>
<sequence>MFRRLAHTLPPDPSFPVDLEKLGFFVTTEDKIRQIQNPSHKFQYRINTNERVNQAYKLANNLAVRNIILERLEELGVETVRLPLGAKEGEKHVPILVSKDIKSKKRVILFLGERQMEPGVLSWRAIGEQGIKHGSLVDLVDALKNGSSSTDESSGPGIIVANPCQLLWYRGGRRAVSRNEWMDLPRETGVSEAMRIDEVKNYIDHNRDYTEHINYVFDQVLPELVRKDAKVDIIGLEYSVTAAFEYLAKHWNTWSQRITGICIAGAQYKMADLVANGAPPEFVDFISKRCRFYAPSSSPLETPVTGRQRFGCNCYASGEDEYHENVVVKAWRSMLGWFDFLYTHPAYEEIELVVDEVASEEVNLGWSGEQNQ</sequence>
<dbReference type="PANTHER" id="PTHR21357:SF4">
    <property type="entry name" value="FAM172 FAMILY PROTEIN HOMOLOG CG10038"/>
    <property type="match status" value="1"/>
</dbReference>
<dbReference type="RefSeq" id="XP_064702413.1">
    <property type="nucleotide sequence ID" value="XM_064850747.1"/>
</dbReference>
<organism evidence="2 3">
    <name type="scientific">Exophiala bonariae</name>
    <dbReference type="NCBI Taxonomy" id="1690606"/>
    <lineage>
        <taxon>Eukaryota</taxon>
        <taxon>Fungi</taxon>
        <taxon>Dikarya</taxon>
        <taxon>Ascomycota</taxon>
        <taxon>Pezizomycotina</taxon>
        <taxon>Eurotiomycetes</taxon>
        <taxon>Chaetothyriomycetidae</taxon>
        <taxon>Chaetothyriales</taxon>
        <taxon>Herpotrichiellaceae</taxon>
        <taxon>Exophiala</taxon>
    </lineage>
</organism>
<gene>
    <name evidence="2" type="ORF">LTR84_007194</name>
</gene>
<dbReference type="Pfam" id="PF22749">
    <property type="entry name" value="Arb2"/>
    <property type="match status" value="1"/>
</dbReference>
<dbReference type="InterPro" id="IPR048263">
    <property type="entry name" value="Arb2"/>
</dbReference>
<evidence type="ECO:0000313" key="3">
    <source>
        <dbReference type="Proteomes" id="UP001358417"/>
    </source>
</evidence>
<dbReference type="GO" id="GO:0005634">
    <property type="term" value="C:nucleus"/>
    <property type="evidence" value="ECO:0007669"/>
    <property type="project" value="TreeGrafter"/>
</dbReference>
<evidence type="ECO:0000259" key="1">
    <source>
        <dbReference type="Pfam" id="PF22749"/>
    </source>
</evidence>
<accession>A0AAV9MYZ0</accession>
<dbReference type="GO" id="GO:0031048">
    <property type="term" value="P:regulatory ncRNA-mediated heterochromatin formation"/>
    <property type="evidence" value="ECO:0007669"/>
    <property type="project" value="TreeGrafter"/>
</dbReference>